<name>A0AAP8E4D3_MYCPM</name>
<organism evidence="1 2">
    <name type="scientific">Mycoplasmoides pneumoniae</name>
    <name type="common">Mycoplasma pneumoniae</name>
    <dbReference type="NCBI Taxonomy" id="2104"/>
    <lineage>
        <taxon>Bacteria</taxon>
        <taxon>Bacillati</taxon>
        <taxon>Mycoplasmatota</taxon>
        <taxon>Mycoplasmoidales</taxon>
        <taxon>Mycoplasmoidaceae</taxon>
        <taxon>Mycoplasmoides</taxon>
    </lineage>
</organism>
<protein>
    <submittedName>
        <fullName evidence="1">Family K-like protein</fullName>
    </submittedName>
</protein>
<dbReference type="AlphaFoldDB" id="A0AAP8E4D3"/>
<evidence type="ECO:0000313" key="2">
    <source>
        <dbReference type="Proteomes" id="UP000289557"/>
    </source>
</evidence>
<dbReference type="GeneID" id="66609222"/>
<proteinExistence type="predicted"/>
<reference evidence="1 2" key="1">
    <citation type="submission" date="2019-01" db="EMBL/GenBank/DDBJ databases">
        <authorList>
            <consortium name="Pathogen Informatics"/>
        </authorList>
    </citation>
    <scope>NUCLEOTIDE SEQUENCE [LARGE SCALE GENOMIC DNA]</scope>
    <source>
        <strain evidence="1 2">NCTC10119</strain>
    </source>
</reference>
<dbReference type="RefSeq" id="WP_015344878.1">
    <property type="nucleotide sequence ID" value="NZ_AP017318.1"/>
</dbReference>
<accession>A0AAP8E4D3</accession>
<dbReference type="EMBL" id="LR214945">
    <property type="protein sequence ID" value="VEU57373.1"/>
    <property type="molecule type" value="Genomic_DNA"/>
</dbReference>
<sequence length="93" mass="10851">MSNTKKLRITSIEETIEIIVNSKLLAFGFYPVGLEDGTYELNVRIIFKEKTADSEKSSSVHPLQKEYYVREFLRFLERHKDSLAQQLLVVEDN</sequence>
<gene>
    <name evidence="1" type="ORF">NCTC10119_00646</name>
</gene>
<evidence type="ECO:0000313" key="1">
    <source>
        <dbReference type="EMBL" id="VEU57373.1"/>
    </source>
</evidence>
<dbReference type="Proteomes" id="UP000289557">
    <property type="component" value="Chromosome"/>
</dbReference>